<dbReference type="AlphaFoldDB" id="A0A834WU20"/>
<dbReference type="EMBL" id="JAAIUW010000005">
    <property type="protein sequence ID" value="KAF7832273.1"/>
    <property type="molecule type" value="Genomic_DNA"/>
</dbReference>
<reference evidence="2" key="1">
    <citation type="submission" date="2020-09" db="EMBL/GenBank/DDBJ databases">
        <title>Genome-Enabled Discovery of Anthraquinone Biosynthesis in Senna tora.</title>
        <authorList>
            <person name="Kang S.-H."/>
            <person name="Pandey R.P."/>
            <person name="Lee C.-M."/>
            <person name="Sim J.-S."/>
            <person name="Jeong J.-T."/>
            <person name="Choi B.-S."/>
            <person name="Jung M."/>
            <person name="Ginzburg D."/>
            <person name="Zhao K."/>
            <person name="Won S.Y."/>
            <person name="Oh T.-J."/>
            <person name="Yu Y."/>
            <person name="Kim N.-H."/>
            <person name="Lee O.R."/>
            <person name="Lee T.-H."/>
            <person name="Bashyal P."/>
            <person name="Kim T.-S."/>
            <person name="Lee W.-H."/>
            <person name="Kawkins C."/>
            <person name="Kim C.-K."/>
            <person name="Kim J.S."/>
            <person name="Ahn B.O."/>
            <person name="Rhee S.Y."/>
            <person name="Sohng J.K."/>
        </authorList>
    </citation>
    <scope>NUCLEOTIDE SEQUENCE</scope>
    <source>
        <tissue evidence="2">Leaf</tissue>
    </source>
</reference>
<organism evidence="2 3">
    <name type="scientific">Senna tora</name>
    <dbReference type="NCBI Taxonomy" id="362788"/>
    <lineage>
        <taxon>Eukaryota</taxon>
        <taxon>Viridiplantae</taxon>
        <taxon>Streptophyta</taxon>
        <taxon>Embryophyta</taxon>
        <taxon>Tracheophyta</taxon>
        <taxon>Spermatophyta</taxon>
        <taxon>Magnoliopsida</taxon>
        <taxon>eudicotyledons</taxon>
        <taxon>Gunneridae</taxon>
        <taxon>Pentapetalae</taxon>
        <taxon>rosids</taxon>
        <taxon>fabids</taxon>
        <taxon>Fabales</taxon>
        <taxon>Fabaceae</taxon>
        <taxon>Caesalpinioideae</taxon>
        <taxon>Cassia clade</taxon>
        <taxon>Senna</taxon>
    </lineage>
</organism>
<gene>
    <name evidence="2" type="ORF">G2W53_014606</name>
</gene>
<keyword evidence="3" id="KW-1185">Reference proteome</keyword>
<evidence type="ECO:0000313" key="3">
    <source>
        <dbReference type="Proteomes" id="UP000634136"/>
    </source>
</evidence>
<accession>A0A834WU20</accession>
<protein>
    <submittedName>
        <fullName evidence="2">Uncharacterized protein</fullName>
    </submittedName>
</protein>
<evidence type="ECO:0000256" key="1">
    <source>
        <dbReference type="SAM" id="MobiDB-lite"/>
    </source>
</evidence>
<dbReference type="Proteomes" id="UP000634136">
    <property type="component" value="Unassembled WGS sequence"/>
</dbReference>
<feature type="region of interest" description="Disordered" evidence="1">
    <location>
        <begin position="165"/>
        <end position="195"/>
    </location>
</feature>
<dbReference type="OrthoDB" id="1936908at2759"/>
<sequence>MNHEGRTENPNSIGWTDFHKSSHSSFKAEFDPKKVAECLEELEELFEVYGNTNDQKVLFGTHMLKAFLEKYFPRNIRNQNEVEFLRIKQGDTPSEKILVEYEVLADHSSYLRANPDEKWKCMPFVSALKPKLKNIVVPMEIKNFAILVNKCRLCNESMVELEKDTQQSNSFKRKQTGYAKGNGYKGNKNDWGNKPKTGQVARANCPECGKNYGDKPCLAG</sequence>
<evidence type="ECO:0000313" key="2">
    <source>
        <dbReference type="EMBL" id="KAF7832273.1"/>
    </source>
</evidence>
<proteinExistence type="predicted"/>
<comment type="caution">
    <text evidence="2">The sequence shown here is derived from an EMBL/GenBank/DDBJ whole genome shotgun (WGS) entry which is preliminary data.</text>
</comment>
<name>A0A834WU20_9FABA</name>